<name>A0ABV1UGB9_9ACTN</name>
<evidence type="ECO:0000256" key="3">
    <source>
        <dbReference type="ARBA" id="ARBA00022801"/>
    </source>
</evidence>
<dbReference type="PANTHER" id="PTHR47359">
    <property type="entry name" value="PEPTIDOGLYCAN DL-ENDOPEPTIDASE CWLO"/>
    <property type="match status" value="1"/>
</dbReference>
<keyword evidence="4" id="KW-0788">Thiol protease</keyword>
<keyword evidence="2" id="KW-0645">Protease</keyword>
<evidence type="ECO:0000256" key="4">
    <source>
        <dbReference type="ARBA" id="ARBA00022807"/>
    </source>
</evidence>
<evidence type="ECO:0000256" key="1">
    <source>
        <dbReference type="ARBA" id="ARBA00007074"/>
    </source>
</evidence>
<keyword evidence="8" id="KW-1185">Reference proteome</keyword>
<comment type="caution">
    <text evidence="7">The sequence shown here is derived from an EMBL/GenBank/DDBJ whole genome shotgun (WGS) entry which is preliminary data.</text>
</comment>
<evidence type="ECO:0000259" key="6">
    <source>
        <dbReference type="PROSITE" id="PS51935"/>
    </source>
</evidence>
<dbReference type="PROSITE" id="PS51318">
    <property type="entry name" value="TAT"/>
    <property type="match status" value="1"/>
</dbReference>
<dbReference type="Gene3D" id="3.90.1720.10">
    <property type="entry name" value="endopeptidase domain like (from Nostoc punctiforme)"/>
    <property type="match status" value="1"/>
</dbReference>
<dbReference type="InterPro" id="IPR038765">
    <property type="entry name" value="Papain-like_cys_pep_sf"/>
</dbReference>
<feature type="signal peptide" evidence="5">
    <location>
        <begin position="1"/>
        <end position="35"/>
    </location>
</feature>
<feature type="domain" description="NlpC/P60" evidence="6">
    <location>
        <begin position="61"/>
        <end position="210"/>
    </location>
</feature>
<keyword evidence="5" id="KW-0732">Signal</keyword>
<dbReference type="RefSeq" id="WP_352065248.1">
    <property type="nucleotide sequence ID" value="NZ_JBEOYA010000091.1"/>
</dbReference>
<feature type="chain" id="PRO_5047064937" evidence="5">
    <location>
        <begin position="36"/>
        <end position="393"/>
    </location>
</feature>
<evidence type="ECO:0000256" key="2">
    <source>
        <dbReference type="ARBA" id="ARBA00022670"/>
    </source>
</evidence>
<dbReference type="InterPro" id="IPR051794">
    <property type="entry name" value="PG_Endopeptidase_C40"/>
</dbReference>
<dbReference type="Pfam" id="PF00877">
    <property type="entry name" value="NLPC_P60"/>
    <property type="match status" value="1"/>
</dbReference>
<dbReference type="InterPro" id="IPR000064">
    <property type="entry name" value="NLP_P60_dom"/>
</dbReference>
<organism evidence="7 8">
    <name type="scientific">Streptomyces sp. 900105245</name>
    <dbReference type="NCBI Taxonomy" id="3154379"/>
    <lineage>
        <taxon>Bacteria</taxon>
        <taxon>Bacillati</taxon>
        <taxon>Actinomycetota</taxon>
        <taxon>Actinomycetes</taxon>
        <taxon>Kitasatosporales</taxon>
        <taxon>Streptomycetaceae</taxon>
        <taxon>Streptomyces</taxon>
    </lineage>
</organism>
<protein>
    <submittedName>
        <fullName evidence="7">NlpC/P60 family protein</fullName>
    </submittedName>
</protein>
<gene>
    <name evidence="7" type="ORF">ABT272_34290</name>
</gene>
<proteinExistence type="inferred from homology"/>
<evidence type="ECO:0000256" key="5">
    <source>
        <dbReference type="SAM" id="SignalP"/>
    </source>
</evidence>
<dbReference type="SUPFAM" id="SSF54001">
    <property type="entry name" value="Cysteine proteinases"/>
    <property type="match status" value="1"/>
</dbReference>
<evidence type="ECO:0000313" key="8">
    <source>
        <dbReference type="Proteomes" id="UP001470023"/>
    </source>
</evidence>
<keyword evidence="3" id="KW-0378">Hydrolase</keyword>
<accession>A0ABV1UGB9</accession>
<dbReference type="Proteomes" id="UP001470023">
    <property type="component" value="Unassembled WGS sequence"/>
</dbReference>
<sequence length="393" mass="40767">MCSLTTSTARRFLGRAFATVLAAALAACIPTAARAATATHHAPATTASAQASCGVLASGASATAEAAVNAACSQIGVWYSWGGGHGATPGPTYGYYDGSDPDSMHDDERLGFDCSGLMRYAYYRATGKDLLNGTANDQFHTSKAAARFSAGQGTGPLVPGDLMFWGSGHIHHVALYLGAGQMVEAYESGTHIRVTAARTGGDYAGAVRINPTGAPTPPPADGGTVFETWGTGVRTHSTPSVRSAVVDTFAGPTQVSVQCQEHAETVTADGYTNDAWSRLSDGSWLTNIYVKGPAWLPGVPDCGGDSPAPPSGGSKAHQTWGTGVRTHSQPNVNAAVVDYFAQPTTVNVVCQTHAQQVTAEGYTNDAWSKLTDGSWMTNIYLKGPAWLTDVPTC</sequence>
<reference evidence="7 8" key="1">
    <citation type="submission" date="2024-06" db="EMBL/GenBank/DDBJ databases">
        <title>The Natural Products Discovery Center: Release of the First 8490 Sequenced Strains for Exploring Actinobacteria Biosynthetic Diversity.</title>
        <authorList>
            <person name="Kalkreuter E."/>
            <person name="Kautsar S.A."/>
            <person name="Yang D."/>
            <person name="Bader C.D."/>
            <person name="Teijaro C.N."/>
            <person name="Fluegel L."/>
            <person name="Davis C.M."/>
            <person name="Simpson J.R."/>
            <person name="Lauterbach L."/>
            <person name="Steele A.D."/>
            <person name="Gui C."/>
            <person name="Meng S."/>
            <person name="Li G."/>
            <person name="Viehrig K."/>
            <person name="Ye F."/>
            <person name="Su P."/>
            <person name="Kiefer A.F."/>
            <person name="Nichols A."/>
            <person name="Cepeda A.J."/>
            <person name="Yan W."/>
            <person name="Fan B."/>
            <person name="Jiang Y."/>
            <person name="Adhikari A."/>
            <person name="Zheng C.-J."/>
            <person name="Schuster L."/>
            <person name="Cowan T.M."/>
            <person name="Smanski M.J."/>
            <person name="Chevrette M.G."/>
            <person name="De Carvalho L.P.S."/>
            <person name="Shen B."/>
        </authorList>
    </citation>
    <scope>NUCLEOTIDE SEQUENCE [LARGE SCALE GENOMIC DNA]</scope>
    <source>
        <strain evidence="7 8">NPDC001166</strain>
    </source>
</reference>
<evidence type="ECO:0000313" key="7">
    <source>
        <dbReference type="EMBL" id="MER6432760.1"/>
    </source>
</evidence>
<dbReference type="PANTHER" id="PTHR47359:SF3">
    <property type="entry name" value="NLP_P60 DOMAIN-CONTAINING PROTEIN-RELATED"/>
    <property type="match status" value="1"/>
</dbReference>
<dbReference type="InterPro" id="IPR006311">
    <property type="entry name" value="TAT_signal"/>
</dbReference>
<dbReference type="EMBL" id="JBEPAZ010000046">
    <property type="protein sequence ID" value="MER6432760.1"/>
    <property type="molecule type" value="Genomic_DNA"/>
</dbReference>
<comment type="similarity">
    <text evidence="1">Belongs to the peptidase C40 family.</text>
</comment>
<dbReference type="PROSITE" id="PS51935">
    <property type="entry name" value="NLPC_P60"/>
    <property type="match status" value="1"/>
</dbReference>